<dbReference type="EMBL" id="ABWE02006042">
    <property type="status" value="NOT_ANNOTATED_CDS"/>
    <property type="molecule type" value="Genomic_DNA"/>
</dbReference>
<protein>
    <submittedName>
        <fullName evidence="1">Uncharacterized protein</fullName>
    </submittedName>
</protein>
<reference evidence="1" key="2">
    <citation type="submission" date="2015-06" db="UniProtKB">
        <authorList>
            <consortium name="EnsemblProtists"/>
        </authorList>
    </citation>
    <scope>IDENTIFICATION</scope>
    <source>
        <strain evidence="1">Emoy2</strain>
    </source>
</reference>
<dbReference type="AlphaFoldDB" id="M4C6H4"/>
<sequence>MSTRTKRKNLLKRKKRRLFATIAAEIKTSEVAQWTSEKEELELMRNEEERQRTHEQWTKAVENSTAAFIARKRILAQRQELVSSLRLVGTIRVMAVSLSFLLTRSPC</sequence>
<dbReference type="EnsemblProtists" id="HpaT814710">
    <property type="protein sequence ID" value="HpaP814710"/>
    <property type="gene ID" value="HpaG814710"/>
</dbReference>
<accession>M4C6H4</accession>
<dbReference type="InParanoid" id="M4C6H4"/>
<dbReference type="Proteomes" id="UP000011713">
    <property type="component" value="Unassembled WGS sequence"/>
</dbReference>
<reference evidence="2" key="1">
    <citation type="journal article" date="2010" name="Science">
        <title>Signatures of adaptation to obligate biotrophy in the Hyaloperonospora arabidopsidis genome.</title>
        <authorList>
            <person name="Baxter L."/>
            <person name="Tripathy S."/>
            <person name="Ishaque N."/>
            <person name="Boot N."/>
            <person name="Cabral A."/>
            <person name="Kemen E."/>
            <person name="Thines M."/>
            <person name="Ah-Fong A."/>
            <person name="Anderson R."/>
            <person name="Badejoko W."/>
            <person name="Bittner-Eddy P."/>
            <person name="Boore J.L."/>
            <person name="Chibucos M.C."/>
            <person name="Coates M."/>
            <person name="Dehal P."/>
            <person name="Delehaunty K."/>
            <person name="Dong S."/>
            <person name="Downton P."/>
            <person name="Dumas B."/>
            <person name="Fabro G."/>
            <person name="Fronick C."/>
            <person name="Fuerstenberg S.I."/>
            <person name="Fulton L."/>
            <person name="Gaulin E."/>
            <person name="Govers F."/>
            <person name="Hughes L."/>
            <person name="Humphray S."/>
            <person name="Jiang R.H."/>
            <person name="Judelson H."/>
            <person name="Kamoun S."/>
            <person name="Kyung K."/>
            <person name="Meijer H."/>
            <person name="Minx P."/>
            <person name="Morris P."/>
            <person name="Nelson J."/>
            <person name="Phuntumart V."/>
            <person name="Qutob D."/>
            <person name="Rehmany A."/>
            <person name="Rougon-Cardoso A."/>
            <person name="Ryden P."/>
            <person name="Torto-Alalibo T."/>
            <person name="Studholme D."/>
            <person name="Wang Y."/>
            <person name="Win J."/>
            <person name="Wood J."/>
            <person name="Clifton S.W."/>
            <person name="Rogers J."/>
            <person name="Van den Ackerveken G."/>
            <person name="Jones J.D."/>
            <person name="McDowell J.M."/>
            <person name="Beynon J."/>
            <person name="Tyler B.M."/>
        </authorList>
    </citation>
    <scope>NUCLEOTIDE SEQUENCE [LARGE SCALE GENOMIC DNA]</scope>
    <source>
        <strain evidence="2">Emoy2</strain>
    </source>
</reference>
<dbReference type="eggNOG" id="ENOG502SBF1">
    <property type="taxonomic scope" value="Eukaryota"/>
</dbReference>
<keyword evidence="2" id="KW-1185">Reference proteome</keyword>
<dbReference type="VEuPathDB" id="FungiDB:HpaG814710"/>
<dbReference type="OMA" id="QRTHERW"/>
<proteinExistence type="predicted"/>
<name>M4C6H4_HYAAE</name>
<evidence type="ECO:0000313" key="1">
    <source>
        <dbReference type="EnsemblProtists" id="HpaP814710"/>
    </source>
</evidence>
<evidence type="ECO:0000313" key="2">
    <source>
        <dbReference type="Proteomes" id="UP000011713"/>
    </source>
</evidence>
<organism evidence="1 2">
    <name type="scientific">Hyaloperonospora arabidopsidis (strain Emoy2)</name>
    <name type="common">Downy mildew agent</name>
    <name type="synonym">Peronospora arabidopsidis</name>
    <dbReference type="NCBI Taxonomy" id="559515"/>
    <lineage>
        <taxon>Eukaryota</taxon>
        <taxon>Sar</taxon>
        <taxon>Stramenopiles</taxon>
        <taxon>Oomycota</taxon>
        <taxon>Peronosporomycetes</taxon>
        <taxon>Peronosporales</taxon>
        <taxon>Peronosporaceae</taxon>
        <taxon>Hyaloperonospora</taxon>
    </lineage>
</organism>
<dbReference type="HOGENOM" id="CLU_167908_0_0_1"/>